<dbReference type="PROSITE" id="PS50093">
    <property type="entry name" value="PKD"/>
    <property type="match status" value="2"/>
</dbReference>
<proteinExistence type="predicted"/>
<organism evidence="3 4">
    <name type="scientific">Tetradesmus obliquus</name>
    <name type="common">Green alga</name>
    <name type="synonym">Acutodesmus obliquus</name>
    <dbReference type="NCBI Taxonomy" id="3088"/>
    <lineage>
        <taxon>Eukaryota</taxon>
        <taxon>Viridiplantae</taxon>
        <taxon>Chlorophyta</taxon>
        <taxon>core chlorophytes</taxon>
        <taxon>Chlorophyceae</taxon>
        <taxon>CS clade</taxon>
        <taxon>Sphaeropleales</taxon>
        <taxon>Scenedesmaceae</taxon>
        <taxon>Tetradesmus</taxon>
    </lineage>
</organism>
<protein>
    <recommendedName>
        <fullName evidence="2">PKD domain-containing protein</fullName>
    </recommendedName>
</protein>
<feature type="compositionally biased region" description="Low complexity" evidence="1">
    <location>
        <begin position="770"/>
        <end position="785"/>
    </location>
</feature>
<dbReference type="NCBIfam" id="NF038133">
    <property type="entry name" value="choice_anch_L"/>
    <property type="match status" value="1"/>
</dbReference>
<evidence type="ECO:0000313" key="4">
    <source>
        <dbReference type="Proteomes" id="UP000256970"/>
    </source>
</evidence>
<feature type="domain" description="PKD" evidence="2">
    <location>
        <begin position="797"/>
        <end position="877"/>
    </location>
</feature>
<dbReference type="InterPro" id="IPR000601">
    <property type="entry name" value="PKD_dom"/>
</dbReference>
<dbReference type="InterPro" id="IPR035986">
    <property type="entry name" value="PKD_dom_sf"/>
</dbReference>
<dbReference type="Pfam" id="PF18911">
    <property type="entry name" value="PKD_4"/>
    <property type="match status" value="1"/>
</dbReference>
<dbReference type="Pfam" id="PF22352">
    <property type="entry name" value="K319L-like_PKD"/>
    <property type="match status" value="1"/>
</dbReference>
<dbReference type="GO" id="GO:0016020">
    <property type="term" value="C:membrane"/>
    <property type="evidence" value="ECO:0007669"/>
    <property type="project" value="TreeGrafter"/>
</dbReference>
<reference evidence="3 4" key="1">
    <citation type="submission" date="2016-10" db="EMBL/GenBank/DDBJ databases">
        <authorList>
            <person name="Cai Z."/>
        </authorList>
    </citation>
    <scope>NUCLEOTIDE SEQUENCE [LARGE SCALE GENOMIC DNA]</scope>
</reference>
<dbReference type="Gene3D" id="2.60.40.10">
    <property type="entry name" value="Immunoglobulins"/>
    <property type="match status" value="7"/>
</dbReference>
<evidence type="ECO:0000256" key="1">
    <source>
        <dbReference type="SAM" id="MobiDB-lite"/>
    </source>
</evidence>
<evidence type="ECO:0000313" key="3">
    <source>
        <dbReference type="EMBL" id="SZX67961.1"/>
    </source>
</evidence>
<dbReference type="InterPro" id="IPR013783">
    <property type="entry name" value="Ig-like_fold"/>
</dbReference>
<keyword evidence="4" id="KW-1185">Reference proteome</keyword>
<feature type="domain" description="PKD" evidence="2">
    <location>
        <begin position="567"/>
        <end position="617"/>
    </location>
</feature>
<feature type="region of interest" description="Disordered" evidence="1">
    <location>
        <begin position="770"/>
        <end position="791"/>
    </location>
</feature>
<dbReference type="PANTHER" id="PTHR46182">
    <property type="entry name" value="FI19480P1"/>
    <property type="match status" value="1"/>
</dbReference>
<dbReference type="PANTHER" id="PTHR46182:SF2">
    <property type="entry name" value="FI19480P1"/>
    <property type="match status" value="1"/>
</dbReference>
<name>A0A383VS07_TETOB</name>
<dbReference type="SUPFAM" id="SSF49299">
    <property type="entry name" value="PKD domain"/>
    <property type="match status" value="1"/>
</dbReference>
<dbReference type="EMBL" id="FNXT01000825">
    <property type="protein sequence ID" value="SZX67961.1"/>
    <property type="molecule type" value="Genomic_DNA"/>
</dbReference>
<dbReference type="InterPro" id="IPR022409">
    <property type="entry name" value="PKD/Chitinase_dom"/>
</dbReference>
<feature type="compositionally biased region" description="Low complexity" evidence="1">
    <location>
        <begin position="663"/>
        <end position="672"/>
    </location>
</feature>
<feature type="region of interest" description="Disordered" evidence="1">
    <location>
        <begin position="1182"/>
        <end position="1216"/>
    </location>
</feature>
<dbReference type="InterPro" id="IPR049804">
    <property type="entry name" value="Choice_anch_L"/>
</dbReference>
<feature type="region of interest" description="Disordered" evidence="1">
    <location>
        <begin position="658"/>
        <end position="679"/>
    </location>
</feature>
<evidence type="ECO:0000259" key="2">
    <source>
        <dbReference type="PROSITE" id="PS50093"/>
    </source>
</evidence>
<dbReference type="InterPro" id="IPR029865">
    <property type="entry name" value="KIAA0319-like"/>
</dbReference>
<dbReference type="CDD" id="cd00146">
    <property type="entry name" value="PKD"/>
    <property type="match status" value="1"/>
</dbReference>
<sequence>MGATFWRNSKSRKLCLVLFWSKLIILVLVIQGKYAAGRGVSGDSSQWTEGQQQHQDAEQVAAVGTKHSRQLLQTSYVATVCDAYSGSVDDAAVTEFASKLLGDSRLQLVDARFTGACNAFGLATLSQPHALAKFFGGAVVLSTGDAAAAVGDLNDGSRLVSSDLQQSGDASIGSYTYDAAVLEIDISIAGSSSSGSDSEVVLSYLFGSEEYGSSTPNPDAFSLTAKTSSGGDYTDIAILPGGVKIPPPSAAGSSLPVGLYSNTGSRYRTALNGFTEVVPTQGFQVLPGGIYTLRISVADANNGLVDSVVMLPVGGLKLLATPRIGTGGPYAVAPNTQLTLNGAKSTSDNGAILQYLWRIFPYNSTAAVTTAKGPTVTLQAPAIGQYNVTLDVWDVLGGHASGTTALSVDAGNVLDWWSATPTFATPAAAALPKPTAVLALNGSTGSAFTVKARSGAGAVVQLDGSASSDAKGSKLAYTWKITQTQPSVAAVNPMLGFNQPAKFVYSFDPGAYLINLDVSGPGGTGTAQAMLTVLGNNPPVASAGGPYTTTVGAAVVVSAEKSTDVDGDPLTYSWVLYRGDLPIGNYSGPALNMKLNKAGTYTMKLTVNDDRGGASSTMATLTSYDAAAVPAAPPPVVHAPTPAAPPATTTTVIAAVPAPPPSSTTSSSGLRLPSPPPAGTPVLTQSVYQPTVYTPPVTTTTSTGNVLSPYVVPPAPVPSPAPAMCLFTKDGNSSTNPWDASLSNANWSNLNIFSLTNTYWAPCQQSTAAPVSGSSSAPAASTGTPDPLKSNAVIRSPEAFVTATGSATQVYLDATGSTAAVGRSLIAFSWNVMRKSDGATITQVDGLRTPVWLGPGVYSVKLTVTDTSGQTATASKEFSLGDVAETLAYISSPGSFVEQVDGGSLDVQLSAAGSKGGPGRSITSYRWAVMRLPDNARVSTPEGPSTTVSVPVGSYRAYLVVFDSGGGNATTSKDFVVGSRDPSGASAVITWPPALVQASTEGNGLTTVALDGSGSGPARNGSAISQYIWAVVSMPNKQPVANATGRLTTVSLPAGFYQVGLLVVDSDGNTATARKNFAISSTSANVNSPPIVKAGLALSSTAGGSLKITGVTDPDGDAVAITWALMDQATGKTTQGKGAAVSLVGQAAGSYLLLITANDGRGGETSGTAAVTVLTKAGTPASPTAAAPAALPSSTSSSSSGARLPAPPPPPLASSSAATAAGAAAIKKLPAITLPRGAVLELDADSFNLLPASSKLDAYVWELKQRSTGEQVATVYGKLGHFELSAVDTYDLRLTAYDTKGKGYSSTGSVKVVAPSAAAGLNSWTSCSGTCGPFSAKQYTTASLSCPSLSITGAGGKLSYAWKIIAPNGVVSDKTGIKPSVVGLGPGHYRVELAIGVNGAPTGQNTAYYRVSYLKVQANNKLLLSMPQPLCAGQVVSLTAPPLVQQDGSEPQYSWQVVWLESQQLQGYKEVLQGEGSTFGFTLQTGHYDVLMLARMADGAVIQGFGNITALPCMKCQPGVVNITLPKGKCAADSSLATQALLAPIPEGAAITWAAGTSTKPGQRKVQILAKSVAANLSSSCSATVNFADAEPPTVKLLRSGGACISAANAKWACWTAKNLVSLSDNCQAVGDIGFMLQCAEGSTGNNCRVLAGGQVCVKAVKAGQLVRLRVLAKDVFGNLAQPFAVPVQVMAAAPASAGCVAAAFSKPEDAALVKQ</sequence>
<gene>
    <name evidence="3" type="ORF">BQ4739_LOCUS8294</name>
</gene>
<dbReference type="GO" id="GO:0031410">
    <property type="term" value="C:cytoplasmic vesicle"/>
    <property type="evidence" value="ECO:0007669"/>
    <property type="project" value="TreeGrafter"/>
</dbReference>
<dbReference type="SMART" id="SM00089">
    <property type="entry name" value="PKD"/>
    <property type="match status" value="5"/>
</dbReference>
<dbReference type="Proteomes" id="UP000256970">
    <property type="component" value="Unassembled WGS sequence"/>
</dbReference>
<feature type="compositionally biased region" description="Low complexity" evidence="1">
    <location>
        <begin position="1182"/>
        <end position="1204"/>
    </location>
</feature>
<accession>A0A383VS07</accession>